<dbReference type="OrthoDB" id="1856718at2759"/>
<evidence type="ECO:0000256" key="1">
    <source>
        <dbReference type="SAM" id="Phobius"/>
    </source>
</evidence>
<keyword evidence="1" id="KW-0812">Transmembrane</keyword>
<dbReference type="EMBL" id="KI209377">
    <property type="protein sequence ID" value="ERL96027.1"/>
    <property type="molecule type" value="Genomic_DNA"/>
</dbReference>
<gene>
    <name evidence="2" type="ORF">D910_00831</name>
</gene>
<sequence>MKKIFGGKAVIDLLRSIIGMMGRWQTVVGGEESHERTHLQKPVKLQPSWEGNDLSEAELNFNNLTMDNASLQIHTPRDKYSFVYIIFLIHGIATLLPWNMFINAISNHVEHSNKHHDLYNNHSLGYGRYQHVALFVLLYHYDYCGFFKQ</sequence>
<keyword evidence="1" id="KW-0472">Membrane</keyword>
<proteinExistence type="predicted"/>
<keyword evidence="1" id="KW-1133">Transmembrane helix</keyword>
<evidence type="ECO:0000313" key="3">
    <source>
        <dbReference type="Proteomes" id="UP000030742"/>
    </source>
</evidence>
<reference evidence="2 3" key="1">
    <citation type="journal article" date="2013" name="Genome Biol.">
        <title>Draft genome of the mountain pine beetle, Dendroctonus ponderosae Hopkins, a major forest pest.</title>
        <authorList>
            <person name="Keeling C.I."/>
            <person name="Yuen M.M."/>
            <person name="Liao N.Y."/>
            <person name="Docking T.R."/>
            <person name="Chan S.K."/>
            <person name="Taylor G.A."/>
            <person name="Palmquist D.L."/>
            <person name="Jackman S.D."/>
            <person name="Nguyen A."/>
            <person name="Li M."/>
            <person name="Henderson H."/>
            <person name="Janes J.K."/>
            <person name="Zhao Y."/>
            <person name="Pandoh P."/>
            <person name="Moore R."/>
            <person name="Sperling F.A."/>
            <person name="Huber D.P."/>
            <person name="Birol I."/>
            <person name="Jones S.J."/>
            <person name="Bohlmann J."/>
        </authorList>
    </citation>
    <scope>NUCLEOTIDE SEQUENCE</scope>
</reference>
<dbReference type="AlphaFoldDB" id="U4USD4"/>
<evidence type="ECO:0000313" key="2">
    <source>
        <dbReference type="EMBL" id="ERL96027.1"/>
    </source>
</evidence>
<accession>U4USD4</accession>
<protein>
    <submittedName>
        <fullName evidence="2">Uncharacterized protein</fullName>
    </submittedName>
</protein>
<feature type="transmembrane region" description="Helical" evidence="1">
    <location>
        <begin position="82"/>
        <end position="101"/>
    </location>
</feature>
<name>U4USD4_DENPD</name>
<organism evidence="2 3">
    <name type="scientific">Dendroctonus ponderosae</name>
    <name type="common">Mountain pine beetle</name>
    <dbReference type="NCBI Taxonomy" id="77166"/>
    <lineage>
        <taxon>Eukaryota</taxon>
        <taxon>Metazoa</taxon>
        <taxon>Ecdysozoa</taxon>
        <taxon>Arthropoda</taxon>
        <taxon>Hexapoda</taxon>
        <taxon>Insecta</taxon>
        <taxon>Pterygota</taxon>
        <taxon>Neoptera</taxon>
        <taxon>Endopterygota</taxon>
        <taxon>Coleoptera</taxon>
        <taxon>Polyphaga</taxon>
        <taxon>Cucujiformia</taxon>
        <taxon>Curculionidae</taxon>
        <taxon>Scolytinae</taxon>
        <taxon>Dendroctonus</taxon>
    </lineage>
</organism>
<dbReference type="Proteomes" id="UP000030742">
    <property type="component" value="Unassembled WGS sequence"/>
</dbReference>